<dbReference type="Proteomes" id="UP000319160">
    <property type="component" value="Unassembled WGS sequence"/>
</dbReference>
<feature type="compositionally biased region" description="Polar residues" evidence="3">
    <location>
        <begin position="564"/>
        <end position="584"/>
    </location>
</feature>
<dbReference type="GO" id="GO:0031490">
    <property type="term" value="F:chromatin DNA binding"/>
    <property type="evidence" value="ECO:0007669"/>
    <property type="project" value="TreeGrafter"/>
</dbReference>
<evidence type="ECO:0000256" key="3">
    <source>
        <dbReference type="SAM" id="MobiDB-lite"/>
    </source>
</evidence>
<dbReference type="PANTHER" id="PTHR22597:SF5">
    <property type="entry name" value="LOCALIZATION PROTEIN, PUTATIVE (AFU_ORTHOLOGUE AFUA_1G10600)-RELATED"/>
    <property type="match status" value="1"/>
</dbReference>
<feature type="compositionally biased region" description="Low complexity" evidence="3">
    <location>
        <begin position="605"/>
        <end position="629"/>
    </location>
</feature>
<dbReference type="Pfam" id="PF08624">
    <property type="entry name" value="CRC_subunit"/>
    <property type="match status" value="1"/>
</dbReference>
<feature type="region of interest" description="Disordered" evidence="3">
    <location>
        <begin position="431"/>
        <end position="451"/>
    </location>
</feature>
<gene>
    <name evidence="4" type="ORF">FHL15_005406</name>
</gene>
<feature type="compositionally biased region" description="Pro residues" evidence="3">
    <location>
        <begin position="146"/>
        <end position="159"/>
    </location>
</feature>
<proteinExistence type="predicted"/>
<dbReference type="InterPro" id="IPR013933">
    <property type="entry name" value="CRC_Rsc7/Swp82"/>
</dbReference>
<dbReference type="PANTHER" id="PTHR22597">
    <property type="entry name" value="POLYCOMB GROUP PROTEIN"/>
    <property type="match status" value="1"/>
</dbReference>
<dbReference type="EMBL" id="VFLP01000027">
    <property type="protein sequence ID" value="TRX93730.1"/>
    <property type="molecule type" value="Genomic_DNA"/>
</dbReference>
<feature type="compositionally biased region" description="Basic and acidic residues" evidence="3">
    <location>
        <begin position="217"/>
        <end position="230"/>
    </location>
</feature>
<dbReference type="OrthoDB" id="5598844at2759"/>
<protein>
    <submittedName>
        <fullName evidence="4">Uncharacterized protein</fullName>
    </submittedName>
</protein>
<feature type="region of interest" description="Disordered" evidence="3">
    <location>
        <begin position="487"/>
        <end position="705"/>
    </location>
</feature>
<feature type="region of interest" description="Disordered" evidence="3">
    <location>
        <begin position="92"/>
        <end position="234"/>
    </location>
</feature>
<sequence length="705" mass="76752">MYSAQPNGTEGATINPATINPAALNPDSRAASSSIQSSPLSLSAGGSGAQAAVVIFYMRVPHVAMALATGIGFRDKHAPWLRSSLQLIAANSRGLKRSRSPDTYQDAPPSETPDDGDSRQPRKRGRPMKSRTSDSYPEPTNHNTTPIPPPMSQPIPPQTPQSQNAPLPGQSGGYPTPAQPTQSSPPPKTTPSKTTLKALPTVRDHTTDQLNEAGDEYIPRETDEAGEKKVMPNGQLMGGREYRCRTFLVPNRGDKLFMLATECARVLGYRDSYLLFNKNRSLFKIIANQLEKDDLVQQEILPFSYRSRQIAIVTARSMFRQFGSRVIVNGRRVRDDYWEGKARKQGFTEADMAGEKRPGAAKAREAAAEQSMAPLQGGPQGEIMYTNSHPYGSAPQPLAQPGMIGPPGTSTRMPMITVPDLNDTRTRDYSNFIKGGPRQEITGPAYQDRTQPTPLSEIHQQAHHAAEYNRTLNQGREIRSDYLNNLWRRPHDQPTTSQPVVTEPSLPTTRPGQSPHAPHATPAGLTSGILPNQSPQLMMTAPPYSQPIHSQQSMGQPAMRAMPQPTNQKQARPPSLQSTPSGMSQGAPAYNYGSSNPMWGPPQTPQTQQYGTYTTTQGSPHPQQSPGPQLRQPGGTPQMQPGAMQYPGIQGLPHGYPGQGQGMYPPEQTPRQFMPQNPGSGPAVTSAWTNPHTPAGGNWWPNQPQ</sequence>
<comment type="caution">
    <text evidence="4">The sequence shown here is derived from an EMBL/GenBank/DDBJ whole genome shotgun (WGS) entry which is preliminary data.</text>
</comment>
<feature type="region of interest" description="Disordered" evidence="3">
    <location>
        <begin position="348"/>
        <end position="381"/>
    </location>
</feature>
<dbReference type="STRING" id="2512241.A0A553I0J9"/>
<name>A0A553I0J9_9PEZI</name>
<feature type="compositionally biased region" description="Polar residues" evidence="3">
    <location>
        <begin position="669"/>
        <end position="679"/>
    </location>
</feature>
<keyword evidence="5" id="KW-1185">Reference proteome</keyword>
<feature type="compositionally biased region" description="Basic and acidic residues" evidence="3">
    <location>
        <begin position="353"/>
        <end position="367"/>
    </location>
</feature>
<reference evidence="5" key="1">
    <citation type="submission" date="2019-06" db="EMBL/GenBank/DDBJ databases">
        <title>Draft genome sequence of the griseofulvin-producing fungus Xylaria cubensis strain G536.</title>
        <authorList>
            <person name="Mead M.E."/>
            <person name="Raja H.A."/>
            <person name="Steenwyk J.L."/>
            <person name="Knowles S.L."/>
            <person name="Oberlies N.H."/>
            <person name="Rokas A."/>
        </authorList>
    </citation>
    <scope>NUCLEOTIDE SEQUENCE [LARGE SCALE GENOMIC DNA]</scope>
    <source>
        <strain evidence="5">G536</strain>
    </source>
</reference>
<keyword evidence="1" id="KW-0805">Transcription regulation</keyword>
<dbReference type="AlphaFoldDB" id="A0A553I0J9"/>
<feature type="compositionally biased region" description="Low complexity" evidence="3">
    <location>
        <begin position="190"/>
        <end position="201"/>
    </location>
</feature>
<keyword evidence="2" id="KW-0804">Transcription</keyword>
<evidence type="ECO:0000313" key="5">
    <source>
        <dbReference type="Proteomes" id="UP000319160"/>
    </source>
</evidence>
<organism evidence="4 5">
    <name type="scientific">Xylaria flabelliformis</name>
    <dbReference type="NCBI Taxonomy" id="2512241"/>
    <lineage>
        <taxon>Eukaryota</taxon>
        <taxon>Fungi</taxon>
        <taxon>Dikarya</taxon>
        <taxon>Ascomycota</taxon>
        <taxon>Pezizomycotina</taxon>
        <taxon>Sordariomycetes</taxon>
        <taxon>Xylariomycetidae</taxon>
        <taxon>Xylariales</taxon>
        <taxon>Xylariaceae</taxon>
        <taxon>Xylaria</taxon>
    </lineage>
</organism>
<dbReference type="GO" id="GO:0016586">
    <property type="term" value="C:RSC-type complex"/>
    <property type="evidence" value="ECO:0007669"/>
    <property type="project" value="TreeGrafter"/>
</dbReference>
<feature type="compositionally biased region" description="Low complexity" evidence="3">
    <location>
        <begin position="28"/>
        <end position="45"/>
    </location>
</feature>
<feature type="compositionally biased region" description="Polar residues" evidence="3">
    <location>
        <begin position="493"/>
        <end position="512"/>
    </location>
</feature>
<accession>A0A553I0J9</accession>
<feature type="compositionally biased region" description="Polar residues" evidence="3">
    <location>
        <begin position="1"/>
        <end position="18"/>
    </location>
</feature>
<feature type="region of interest" description="Disordered" evidence="3">
    <location>
        <begin position="1"/>
        <end position="45"/>
    </location>
</feature>
<evidence type="ECO:0000256" key="2">
    <source>
        <dbReference type="ARBA" id="ARBA00023163"/>
    </source>
</evidence>
<evidence type="ECO:0000256" key="1">
    <source>
        <dbReference type="ARBA" id="ARBA00023015"/>
    </source>
</evidence>
<evidence type="ECO:0000313" key="4">
    <source>
        <dbReference type="EMBL" id="TRX93730.1"/>
    </source>
</evidence>